<name>A0A5N6KST7_9ROSI</name>
<comment type="caution">
    <text evidence="2">The sequence shown here is derived from an EMBL/GenBank/DDBJ whole genome shotgun (WGS) entry which is preliminary data.</text>
</comment>
<organism evidence="2 3">
    <name type="scientific">Carpinus fangiana</name>
    <dbReference type="NCBI Taxonomy" id="176857"/>
    <lineage>
        <taxon>Eukaryota</taxon>
        <taxon>Viridiplantae</taxon>
        <taxon>Streptophyta</taxon>
        <taxon>Embryophyta</taxon>
        <taxon>Tracheophyta</taxon>
        <taxon>Spermatophyta</taxon>
        <taxon>Magnoliopsida</taxon>
        <taxon>eudicotyledons</taxon>
        <taxon>Gunneridae</taxon>
        <taxon>Pentapetalae</taxon>
        <taxon>rosids</taxon>
        <taxon>fabids</taxon>
        <taxon>Fagales</taxon>
        <taxon>Betulaceae</taxon>
        <taxon>Carpinus</taxon>
    </lineage>
</organism>
<dbReference type="SUPFAM" id="SSF55729">
    <property type="entry name" value="Acyl-CoA N-acyltransferases (Nat)"/>
    <property type="match status" value="1"/>
</dbReference>
<dbReference type="PROSITE" id="PS51186">
    <property type="entry name" value="GNAT"/>
    <property type="match status" value="1"/>
</dbReference>
<dbReference type="InterPro" id="IPR000182">
    <property type="entry name" value="GNAT_dom"/>
</dbReference>
<proteinExistence type="predicted"/>
<dbReference type="EMBL" id="VIBQ01000012">
    <property type="protein sequence ID" value="KAB8343037.1"/>
    <property type="molecule type" value="Genomic_DNA"/>
</dbReference>
<protein>
    <recommendedName>
        <fullName evidence="1">N-acetyltransferase domain-containing protein</fullName>
    </recommendedName>
</protein>
<dbReference type="InterPro" id="IPR052523">
    <property type="entry name" value="Trichothecene_AcTrans"/>
</dbReference>
<dbReference type="GO" id="GO:0016747">
    <property type="term" value="F:acyltransferase activity, transferring groups other than amino-acyl groups"/>
    <property type="evidence" value="ECO:0007669"/>
    <property type="project" value="InterPro"/>
</dbReference>
<dbReference type="PANTHER" id="PTHR42791:SF1">
    <property type="entry name" value="N-ACETYLTRANSFERASE DOMAIN-CONTAINING PROTEIN"/>
    <property type="match status" value="1"/>
</dbReference>
<accession>A0A5N6KST7</accession>
<dbReference type="InterPro" id="IPR016181">
    <property type="entry name" value="Acyl_CoA_acyltransferase"/>
</dbReference>
<evidence type="ECO:0000313" key="2">
    <source>
        <dbReference type="EMBL" id="KAB8343037.1"/>
    </source>
</evidence>
<dbReference type="PANTHER" id="PTHR42791">
    <property type="entry name" value="GNAT FAMILY ACETYLTRANSFERASE"/>
    <property type="match status" value="1"/>
</dbReference>
<gene>
    <name evidence="2" type="ORF">FH972_022631</name>
</gene>
<dbReference type="Pfam" id="PF13508">
    <property type="entry name" value="Acetyltransf_7"/>
    <property type="match status" value="1"/>
</dbReference>
<dbReference type="AlphaFoldDB" id="A0A5N6KST7"/>
<keyword evidence="3" id="KW-1185">Reference proteome</keyword>
<sequence>MYDDSGVRSTNLLKTSSTTNQEQFWTTTTFKMHIRPMLAEDIPACATVFSAAFEADELWNWLAPDHQQHPLSWREQSIRQQRVNFYHPHAWSIVCVADTDDAFAPAGEIVGCLRWLRHTAREDAAAAADLWERPMTAWERLEGWLAWAEMQWDTTSRVNRSVLWDRSDTFRKSIAKSTTFDPLAKTTHWHLSNLAVVPQYQRRGIATALVQWGLDHAASETADRKREGKVPVPVTLVASIAGLPLYARLGFKVVGWEDDSFLDFSTDGGASMVWDSSGYWLKDVAHEPPMKRGVVDAVFPTSAKKELSDLQT</sequence>
<evidence type="ECO:0000259" key="1">
    <source>
        <dbReference type="PROSITE" id="PS51186"/>
    </source>
</evidence>
<feature type="domain" description="N-acetyltransferase" evidence="1">
    <location>
        <begin position="114"/>
        <end position="277"/>
    </location>
</feature>
<reference evidence="2 3" key="1">
    <citation type="submission" date="2019-06" db="EMBL/GenBank/DDBJ databases">
        <title>A chromosomal-level reference genome of Carpinus fangiana (Coryloideae, Betulaceae).</title>
        <authorList>
            <person name="Yang X."/>
            <person name="Wang Z."/>
            <person name="Zhang L."/>
            <person name="Hao G."/>
            <person name="Liu J."/>
            <person name="Yang Y."/>
        </authorList>
    </citation>
    <scope>NUCLEOTIDE SEQUENCE [LARGE SCALE GENOMIC DNA]</scope>
    <source>
        <strain evidence="2">Cfa_2016G</strain>
        <tissue evidence="2">Leaf</tissue>
    </source>
</reference>
<evidence type="ECO:0000313" key="3">
    <source>
        <dbReference type="Proteomes" id="UP000327013"/>
    </source>
</evidence>
<dbReference type="OrthoDB" id="4738875at2759"/>
<dbReference type="Proteomes" id="UP000327013">
    <property type="component" value="Unassembled WGS sequence"/>
</dbReference>
<dbReference type="Gene3D" id="3.40.630.30">
    <property type="match status" value="1"/>
</dbReference>
<dbReference type="CDD" id="cd04301">
    <property type="entry name" value="NAT_SF"/>
    <property type="match status" value="1"/>
</dbReference>